<sequence>MTVEIRAERPVERAAIRTVHLEAFYPSPNEAYLVELLRRAGRMTFSLVAIHEGLVVGHLAFSPVTIHPTPAERIQGLALGPIGVLPAHQRKGTGSRLVREGLEACRASGYGFVVLLGDPRYYRRFGFVPASTYRLGNEYGAGDAFMALELQTGILREVEGLVRYPREFAQVGC</sequence>
<keyword evidence="3" id="KW-1185">Reference proteome</keyword>
<dbReference type="EMBL" id="JAMSLR010000015">
    <property type="protein sequence ID" value="MCM8750429.1"/>
    <property type="molecule type" value="Genomic_DNA"/>
</dbReference>
<gene>
    <name evidence="2" type="ORF">NET02_14860</name>
</gene>
<evidence type="ECO:0000313" key="3">
    <source>
        <dbReference type="Proteomes" id="UP001165306"/>
    </source>
</evidence>
<dbReference type="PROSITE" id="PS51186">
    <property type="entry name" value="GNAT"/>
    <property type="match status" value="1"/>
</dbReference>
<dbReference type="InterPro" id="IPR016181">
    <property type="entry name" value="Acyl_CoA_acyltransferase"/>
</dbReference>
<evidence type="ECO:0000259" key="1">
    <source>
        <dbReference type="PROSITE" id="PS51186"/>
    </source>
</evidence>
<dbReference type="AlphaFoldDB" id="A0AA41WGY1"/>
<dbReference type="SUPFAM" id="SSF55729">
    <property type="entry name" value="Acyl-CoA N-acyltransferases (Nat)"/>
    <property type="match status" value="1"/>
</dbReference>
<feature type="domain" description="N-acetyltransferase" evidence="1">
    <location>
        <begin position="3"/>
        <end position="151"/>
    </location>
</feature>
<dbReference type="Gene3D" id="3.40.630.30">
    <property type="match status" value="1"/>
</dbReference>
<dbReference type="Pfam" id="PF13527">
    <property type="entry name" value="Acetyltransf_9"/>
    <property type="match status" value="1"/>
</dbReference>
<evidence type="ECO:0000313" key="2">
    <source>
        <dbReference type="EMBL" id="MCM8750429.1"/>
    </source>
</evidence>
<reference evidence="2" key="1">
    <citation type="submission" date="2022-06" db="EMBL/GenBank/DDBJ databases">
        <title>CFH 74404 Thermomicrobiaceae sp.</title>
        <authorList>
            <person name="Ming H."/>
            <person name="Li W.-J."/>
            <person name="Zhao Z."/>
        </authorList>
    </citation>
    <scope>NUCLEOTIDE SEQUENCE</scope>
    <source>
        <strain evidence="2">CFH 74404</strain>
    </source>
</reference>
<dbReference type="InterPro" id="IPR000182">
    <property type="entry name" value="GNAT_dom"/>
</dbReference>
<dbReference type="CDD" id="cd04301">
    <property type="entry name" value="NAT_SF"/>
    <property type="match status" value="1"/>
</dbReference>
<comment type="caution">
    <text evidence="2">The sequence shown here is derived from an EMBL/GenBank/DDBJ whole genome shotgun (WGS) entry which is preliminary data.</text>
</comment>
<protein>
    <submittedName>
        <fullName evidence="2">N-acetyltransferase</fullName>
    </submittedName>
</protein>
<dbReference type="Proteomes" id="UP001165306">
    <property type="component" value="Unassembled WGS sequence"/>
</dbReference>
<proteinExistence type="predicted"/>
<dbReference type="GO" id="GO:0016747">
    <property type="term" value="F:acyltransferase activity, transferring groups other than amino-acyl groups"/>
    <property type="evidence" value="ECO:0007669"/>
    <property type="project" value="InterPro"/>
</dbReference>
<dbReference type="RefSeq" id="WP_284058217.1">
    <property type="nucleotide sequence ID" value="NZ_JAMSLR010000015.1"/>
</dbReference>
<accession>A0AA41WGY1</accession>
<organism evidence="2 3">
    <name type="scientific">Thermalbibacter longus</name>
    <dbReference type="NCBI Taxonomy" id="2951981"/>
    <lineage>
        <taxon>Bacteria</taxon>
        <taxon>Pseudomonadati</taxon>
        <taxon>Thermomicrobiota</taxon>
        <taxon>Thermomicrobia</taxon>
        <taxon>Thermomicrobiales</taxon>
        <taxon>Thermomicrobiaceae</taxon>
        <taxon>Thermalbibacter</taxon>
    </lineage>
</organism>
<name>A0AA41WGY1_9BACT</name>